<evidence type="ECO:0000313" key="1">
    <source>
        <dbReference type="EMBL" id="OOO10648.1"/>
    </source>
</evidence>
<sequence>MPPPKDLINISGISKDALRKELLEALKSSIIKEDTREFLKDHRKLSWLIDEGLRYAVKVYVKPKDFVGASGLGERCDADTVLNIAGIPKKELLLELLKNAEVASFFCNREPPSLDIDEIWKEYEELTRYISLVDYLRGRCLKVDISGNTMNPSTFDSEYGEGKFAEIVDKLRGRYPLPRDRKEGNNSVEDHKTN</sequence>
<gene>
    <name evidence="1" type="ORF">OAory_01064560</name>
</gene>
<dbReference type="AlphaFoldDB" id="A0A1S9DNK1"/>
<organism evidence="1 2">
    <name type="scientific">Aspergillus oryzae</name>
    <name type="common">Yellow koji mold</name>
    <dbReference type="NCBI Taxonomy" id="5062"/>
    <lineage>
        <taxon>Eukaryota</taxon>
        <taxon>Fungi</taxon>
        <taxon>Dikarya</taxon>
        <taxon>Ascomycota</taxon>
        <taxon>Pezizomycotina</taxon>
        <taxon>Eurotiomycetes</taxon>
        <taxon>Eurotiomycetidae</taxon>
        <taxon>Eurotiales</taxon>
        <taxon>Aspergillaceae</taxon>
        <taxon>Aspergillus</taxon>
        <taxon>Aspergillus subgen. Circumdati</taxon>
    </lineage>
</organism>
<dbReference type="OrthoDB" id="4507898at2759"/>
<dbReference type="EMBL" id="MKZY01000004">
    <property type="protein sequence ID" value="OOO10648.1"/>
    <property type="molecule type" value="Genomic_DNA"/>
</dbReference>
<protein>
    <submittedName>
        <fullName evidence="1">Uncharacterized protein</fullName>
    </submittedName>
</protein>
<proteinExistence type="predicted"/>
<reference evidence="1 2" key="1">
    <citation type="submission" date="2016-10" db="EMBL/GenBank/DDBJ databases">
        <title>Genome sequencing of Aspergillus oryzae BCC7051.</title>
        <authorList>
            <person name="Thammarongtham C."/>
            <person name="Vorapreeda T."/>
            <person name="Nookaew I."/>
            <person name="Srisuk T."/>
            <person name="Land M."/>
            <person name="Jeennor S."/>
            <person name="Laoteng K."/>
        </authorList>
    </citation>
    <scope>NUCLEOTIDE SEQUENCE [LARGE SCALE GENOMIC DNA]</scope>
    <source>
        <strain evidence="1 2">BCC7051</strain>
    </source>
</reference>
<evidence type="ECO:0000313" key="2">
    <source>
        <dbReference type="Proteomes" id="UP000190312"/>
    </source>
</evidence>
<name>A0A1S9DNK1_ASPOZ</name>
<dbReference type="Proteomes" id="UP000190312">
    <property type="component" value="Unassembled WGS sequence"/>
</dbReference>
<accession>A0A1S9DNK1</accession>
<comment type="caution">
    <text evidence="1">The sequence shown here is derived from an EMBL/GenBank/DDBJ whole genome shotgun (WGS) entry which is preliminary data.</text>
</comment>